<evidence type="ECO:0000313" key="1">
    <source>
        <dbReference type="EMBL" id="PKR55798.1"/>
    </source>
</evidence>
<dbReference type="Proteomes" id="UP000233597">
    <property type="component" value="Unassembled WGS sequence"/>
</dbReference>
<name>A0A2N3KZ45_9PROT</name>
<accession>A0A2N3KZ45</accession>
<dbReference type="EMBL" id="NWTK01000001">
    <property type="protein sequence ID" value="PKR55798.1"/>
    <property type="molecule type" value="Genomic_DNA"/>
</dbReference>
<gene>
    <name evidence="1" type="ORF">COO20_00820</name>
</gene>
<comment type="caution">
    <text evidence="1">The sequence shown here is derived from an EMBL/GenBank/DDBJ whole genome shotgun (WGS) entry which is preliminary data.</text>
</comment>
<organism evidence="1 2">
    <name type="scientific">Thalassospira marina</name>
    <dbReference type="NCBI Taxonomy" id="2048283"/>
    <lineage>
        <taxon>Bacteria</taxon>
        <taxon>Pseudomonadati</taxon>
        <taxon>Pseudomonadota</taxon>
        <taxon>Alphaproteobacteria</taxon>
        <taxon>Rhodospirillales</taxon>
        <taxon>Thalassospiraceae</taxon>
        <taxon>Thalassospira</taxon>
    </lineage>
</organism>
<protein>
    <submittedName>
        <fullName evidence="1">Uncharacterized protein</fullName>
    </submittedName>
</protein>
<dbReference type="AlphaFoldDB" id="A0A2N3KZ45"/>
<proteinExistence type="predicted"/>
<evidence type="ECO:0000313" key="2">
    <source>
        <dbReference type="Proteomes" id="UP000233597"/>
    </source>
</evidence>
<sequence>MEIRTGRLYRIAPILPFIKAQLCPILLAVCYHGDGFTASIRVLKGTDQHTTAGCGNLEGMHAFFPNMVHLKK</sequence>
<reference evidence="1 2" key="1">
    <citation type="submission" date="2017-09" db="EMBL/GenBank/DDBJ databases">
        <title>Biodiversity and function of Thalassospira species in the particle-attached aromatic-hydrocarbon-degrading consortia from the surface seawater of the South China Sea.</title>
        <authorList>
            <person name="Dong C."/>
            <person name="Liu R."/>
            <person name="Shao Z."/>
        </authorList>
    </citation>
    <scope>NUCLEOTIDE SEQUENCE [LARGE SCALE GENOMIC DNA]</scope>
    <source>
        <strain evidence="1 2">CSC1P2</strain>
    </source>
</reference>